<evidence type="ECO:0000313" key="4">
    <source>
        <dbReference type="Proteomes" id="UP000014680"/>
    </source>
</evidence>
<dbReference type="Proteomes" id="UP000014680">
    <property type="component" value="Unassembled WGS sequence"/>
</dbReference>
<keyword evidence="4" id="KW-1185">Reference proteome</keyword>
<evidence type="ECO:0000256" key="1">
    <source>
        <dbReference type="SAM" id="Coils"/>
    </source>
</evidence>
<accession>A0A0A1U0L2</accession>
<gene>
    <name evidence="3" type="ORF">EIN_327400</name>
</gene>
<dbReference type="GeneID" id="14885101"/>
<feature type="compositionally biased region" description="Basic and acidic residues" evidence="2">
    <location>
        <begin position="61"/>
        <end position="72"/>
    </location>
</feature>
<dbReference type="KEGG" id="eiv:EIN_327400"/>
<proteinExistence type="predicted"/>
<dbReference type="RefSeq" id="XP_004185439.1">
    <property type="nucleotide sequence ID" value="XM_004185391.1"/>
</dbReference>
<feature type="compositionally biased region" description="Basic and acidic residues" evidence="2">
    <location>
        <begin position="25"/>
        <end position="46"/>
    </location>
</feature>
<reference evidence="3 4" key="1">
    <citation type="submission" date="2012-10" db="EMBL/GenBank/DDBJ databases">
        <authorList>
            <person name="Zafar N."/>
            <person name="Inman J."/>
            <person name="Hall N."/>
            <person name="Lorenzi H."/>
            <person name="Caler E."/>
        </authorList>
    </citation>
    <scope>NUCLEOTIDE SEQUENCE [LARGE SCALE GENOMIC DNA]</scope>
    <source>
        <strain evidence="3 4">IP1</strain>
    </source>
</reference>
<dbReference type="EMBL" id="KB207015">
    <property type="protein sequence ID" value="ELP86093.1"/>
    <property type="molecule type" value="Genomic_DNA"/>
</dbReference>
<protein>
    <submittedName>
        <fullName evidence="3">Uncharacterized protein</fullName>
    </submittedName>
</protein>
<name>A0A0A1U0L2_ENTIV</name>
<dbReference type="VEuPathDB" id="AmoebaDB:EIN_327400"/>
<evidence type="ECO:0000313" key="3">
    <source>
        <dbReference type="EMBL" id="ELP86093.1"/>
    </source>
</evidence>
<organism evidence="3 4">
    <name type="scientific">Entamoeba invadens IP1</name>
    <dbReference type="NCBI Taxonomy" id="370355"/>
    <lineage>
        <taxon>Eukaryota</taxon>
        <taxon>Amoebozoa</taxon>
        <taxon>Evosea</taxon>
        <taxon>Archamoebae</taxon>
        <taxon>Mastigamoebida</taxon>
        <taxon>Entamoebidae</taxon>
        <taxon>Entamoeba</taxon>
    </lineage>
</organism>
<feature type="region of interest" description="Disordered" evidence="2">
    <location>
        <begin position="21"/>
        <end position="165"/>
    </location>
</feature>
<feature type="coiled-coil region" evidence="1">
    <location>
        <begin position="212"/>
        <end position="239"/>
    </location>
</feature>
<evidence type="ECO:0000256" key="2">
    <source>
        <dbReference type="SAM" id="MobiDB-lite"/>
    </source>
</evidence>
<sequence length="311" mass="35843">MSYKPRFTLKDDDDTESYISAAQNTERKTVNDAEKKISELEKENTYEPKTMYSRKYPNDLPQKEKDGYKQQERGNGSPSRNYSKEMQRKYTPYNNRPKSAVSSEVFSEEAQRKEYPRERREDDRSLRSSTPQSKTQNTTEEDKYVPLKSTDPSNTTQKTVQKETKVEVPLKEMSKDEPKKQVIKDRTPATPKDLSTLRKDTSQLPTNCSAHLLYVQSQIKQTEMLLAELKEEENRLMNTVTRGGISKQTDTTVVLDVLCVLPNGKQAWINVTKDDNAETKAAEFAKDYQLSKENEAKITEIITQVQQEQTA</sequence>
<dbReference type="AlphaFoldDB" id="A0A0A1U0L2"/>
<keyword evidence="1" id="KW-0175">Coiled coil</keyword>
<feature type="compositionally biased region" description="Basic and acidic residues" evidence="2">
    <location>
        <begin position="109"/>
        <end position="126"/>
    </location>
</feature>